<keyword evidence="7" id="KW-0456">Lyase</keyword>
<dbReference type="PANTHER" id="PTHR13604">
    <property type="entry name" value="DC12-RELATED"/>
    <property type="match status" value="1"/>
</dbReference>
<keyword evidence="10" id="KW-1185">Reference proteome</keyword>
<dbReference type="EC" id="3.4.-.-" evidence="8"/>
<name>A0ABT0SWG7_9GAMM</name>
<dbReference type="Proteomes" id="UP001165369">
    <property type="component" value="Unassembled WGS sequence"/>
</dbReference>
<sequence length="204" mass="22993">MRLGLPDAETGWAPRYNVSPGTWITGVRRREPKDEPTIDDLWWGYRPSWAGGDAPQPINARVETLATSRYFKGAFRHHRCLIPADGWYEWVPTASGKQPHFICREDRELLFLAGIWADYADGSACCAIVTEPARGPAKEIHVRMPLALAEDSLEAWLDPLLHERDAIRAAVQHLDVDLVTHWPVSKRVNRPGNDDATLLEPLKA</sequence>
<keyword evidence="2 8" id="KW-0645">Protease</keyword>
<evidence type="ECO:0000256" key="1">
    <source>
        <dbReference type="ARBA" id="ARBA00008136"/>
    </source>
</evidence>
<evidence type="ECO:0000256" key="3">
    <source>
        <dbReference type="ARBA" id="ARBA00022763"/>
    </source>
</evidence>
<proteinExistence type="inferred from homology"/>
<evidence type="ECO:0000256" key="8">
    <source>
        <dbReference type="RuleBase" id="RU364100"/>
    </source>
</evidence>
<keyword evidence="4 8" id="KW-0378">Hydrolase</keyword>
<keyword evidence="5" id="KW-0190">Covalent protein-DNA linkage</keyword>
<evidence type="ECO:0000256" key="6">
    <source>
        <dbReference type="ARBA" id="ARBA00023125"/>
    </source>
</evidence>
<evidence type="ECO:0000313" key="9">
    <source>
        <dbReference type="EMBL" id="MCL7938842.1"/>
    </source>
</evidence>
<evidence type="ECO:0000313" key="10">
    <source>
        <dbReference type="Proteomes" id="UP001165369"/>
    </source>
</evidence>
<evidence type="ECO:0000256" key="7">
    <source>
        <dbReference type="ARBA" id="ARBA00023239"/>
    </source>
</evidence>
<comment type="caution">
    <text evidence="9">The sequence shown here is derived from an EMBL/GenBank/DDBJ whole genome shotgun (WGS) entry which is preliminary data.</text>
</comment>
<organism evidence="9 10">
    <name type="scientific">Halomonas gemina</name>
    <dbReference type="NCBI Taxonomy" id="2945105"/>
    <lineage>
        <taxon>Bacteria</taxon>
        <taxon>Pseudomonadati</taxon>
        <taxon>Pseudomonadota</taxon>
        <taxon>Gammaproteobacteria</taxon>
        <taxon>Oceanospirillales</taxon>
        <taxon>Halomonadaceae</taxon>
        <taxon>Halomonas</taxon>
    </lineage>
</organism>
<evidence type="ECO:0000256" key="2">
    <source>
        <dbReference type="ARBA" id="ARBA00022670"/>
    </source>
</evidence>
<dbReference type="PANTHER" id="PTHR13604:SF0">
    <property type="entry name" value="ABASIC SITE PROCESSING PROTEIN HMCES"/>
    <property type="match status" value="1"/>
</dbReference>
<evidence type="ECO:0000256" key="4">
    <source>
        <dbReference type="ARBA" id="ARBA00022801"/>
    </source>
</evidence>
<dbReference type="InterPro" id="IPR003738">
    <property type="entry name" value="SRAP"/>
</dbReference>
<evidence type="ECO:0000256" key="5">
    <source>
        <dbReference type="ARBA" id="ARBA00023124"/>
    </source>
</evidence>
<dbReference type="Gene3D" id="3.90.1680.10">
    <property type="entry name" value="SOS response associated peptidase-like"/>
    <property type="match status" value="1"/>
</dbReference>
<dbReference type="EMBL" id="JAMJPK010000001">
    <property type="protein sequence ID" value="MCL7938842.1"/>
    <property type="molecule type" value="Genomic_DNA"/>
</dbReference>
<accession>A0ABT0SWG7</accession>
<gene>
    <name evidence="9" type="ORF">M8009_00805</name>
</gene>
<dbReference type="SUPFAM" id="SSF143081">
    <property type="entry name" value="BB1717-like"/>
    <property type="match status" value="1"/>
</dbReference>
<comment type="similarity">
    <text evidence="1 8">Belongs to the SOS response-associated peptidase family.</text>
</comment>
<dbReference type="Pfam" id="PF02586">
    <property type="entry name" value="SRAP"/>
    <property type="match status" value="1"/>
</dbReference>
<dbReference type="InterPro" id="IPR036590">
    <property type="entry name" value="SRAP-like"/>
</dbReference>
<protein>
    <recommendedName>
        <fullName evidence="8">Abasic site processing protein</fullName>
        <ecNumber evidence="8">3.4.-.-</ecNumber>
    </recommendedName>
</protein>
<keyword evidence="6" id="KW-0238">DNA-binding</keyword>
<keyword evidence="3" id="KW-0227">DNA damage</keyword>
<reference evidence="9" key="1">
    <citation type="submission" date="2022-05" db="EMBL/GenBank/DDBJ databases">
        <title>Halomonas geminus sp. nov. and Halomonas llamarensis sp. nov. isolated from high-altitude salars of the Atacama Desert.</title>
        <authorList>
            <person name="Hintersatz C."/>
            <person name="Rojas L.A."/>
            <person name="Wei T.-S."/>
            <person name="Kutschke S."/>
            <person name="Lehmann F."/>
            <person name="Jain R."/>
            <person name="Pollmann K."/>
        </authorList>
    </citation>
    <scope>NUCLEOTIDE SEQUENCE</scope>
    <source>
        <strain evidence="9">ATCH28</strain>
    </source>
</reference>